<keyword evidence="3" id="KW-0808">Transferase</keyword>
<evidence type="ECO:0000313" key="3">
    <source>
        <dbReference type="EMBL" id="REE07814.1"/>
    </source>
</evidence>
<organism evidence="3 4">
    <name type="scientific">Winogradskyella pacifica</name>
    <dbReference type="NCBI Taxonomy" id="664642"/>
    <lineage>
        <taxon>Bacteria</taxon>
        <taxon>Pseudomonadati</taxon>
        <taxon>Bacteroidota</taxon>
        <taxon>Flavobacteriia</taxon>
        <taxon>Flavobacteriales</taxon>
        <taxon>Flavobacteriaceae</taxon>
        <taxon>Winogradskyella</taxon>
    </lineage>
</organism>
<accession>A0A3D9LMN8</accession>
<dbReference type="GO" id="GO:0008168">
    <property type="term" value="F:methyltransferase activity"/>
    <property type="evidence" value="ECO:0007669"/>
    <property type="project" value="UniProtKB-KW"/>
</dbReference>
<dbReference type="SUPFAM" id="SSF53335">
    <property type="entry name" value="S-adenosyl-L-methionine-dependent methyltransferases"/>
    <property type="match status" value="1"/>
</dbReference>
<evidence type="ECO:0000259" key="2">
    <source>
        <dbReference type="Pfam" id="PF22013"/>
    </source>
</evidence>
<dbReference type="Pfam" id="PF22013">
    <property type="entry name" value="PG_1098_Fer"/>
    <property type="match status" value="1"/>
</dbReference>
<gene>
    <name evidence="3" type="ORF">DFQ09_1108</name>
</gene>
<keyword evidence="4" id="KW-1185">Reference proteome</keyword>
<dbReference type="Proteomes" id="UP000256919">
    <property type="component" value="Unassembled WGS sequence"/>
</dbReference>
<dbReference type="InterPro" id="IPR054168">
    <property type="entry name" value="PG_1098_Fer"/>
</dbReference>
<dbReference type="OrthoDB" id="1000417at2"/>
<protein>
    <submittedName>
        <fullName evidence="3">Putative methyltransferase</fullName>
    </submittedName>
</protein>
<dbReference type="EMBL" id="QREI01000010">
    <property type="protein sequence ID" value="REE07814.1"/>
    <property type="molecule type" value="Genomic_DNA"/>
</dbReference>
<dbReference type="InterPro" id="IPR041497">
    <property type="entry name" value="Thump-like"/>
</dbReference>
<feature type="domain" description="PG-1098 ferredoxin-like" evidence="2">
    <location>
        <begin position="279"/>
        <end position="321"/>
    </location>
</feature>
<evidence type="ECO:0000313" key="4">
    <source>
        <dbReference type="Proteomes" id="UP000256919"/>
    </source>
</evidence>
<dbReference type="AlphaFoldDB" id="A0A3D9LMN8"/>
<sequence>MNKTLLNIEIQDFINDNVNSDTSALLLKGIPFESVDSKLIIEQIEAKKRCHKKLPTWFTTQNIYYPNRLNIEQTSSELTAEFKASLVSGNSLIDLTGGFGVDAYYFSKQVNHVTHCEINSELSELVKHNIEALNITNIICINENGIEALKHINTPLDWIYVDPSRRDDSKQKVFLLSDCEPNIKTYQDLFLKYAKNVMIKTSPLLDLSATLSDLNYVKEIHVVAVNNEVKELLWTLERNYNGNVLVKTVNLQKDKSQDFNFNFSNESEAIATYNEPLTYLYEPNAAVLKSGSFNSVSALLNIDKLHKHSHLYTSETLIDFPGRRFIIEKILPFNKKTFSKEKISKANITTRNFPLSVSDIRKKLKVKDGGNSYLFFTTDCNDSKIIIVCSKVY</sequence>
<feature type="domain" description="THUMP-like" evidence="1">
    <location>
        <begin position="322"/>
        <end position="391"/>
    </location>
</feature>
<dbReference type="InterPro" id="IPR029063">
    <property type="entry name" value="SAM-dependent_MTases_sf"/>
</dbReference>
<dbReference type="Pfam" id="PF18096">
    <property type="entry name" value="Thump_like"/>
    <property type="match status" value="1"/>
</dbReference>
<reference evidence="3 4" key="1">
    <citation type="submission" date="2018-07" db="EMBL/GenBank/DDBJ databases">
        <title>Genomic Encyclopedia of Type Strains, Phase III (KMG-III): the genomes of soil and plant-associated and newly described type strains.</title>
        <authorList>
            <person name="Whitman W."/>
        </authorList>
    </citation>
    <scope>NUCLEOTIDE SEQUENCE [LARGE SCALE GENOMIC DNA]</scope>
    <source>
        <strain evidence="3 4">CECT 7948</strain>
    </source>
</reference>
<dbReference type="Gene3D" id="1.10.10.1110">
    <property type="entry name" value="Methyltransferase PG1098, N-terminal domain"/>
    <property type="match status" value="1"/>
</dbReference>
<comment type="caution">
    <text evidence="3">The sequence shown here is derived from an EMBL/GenBank/DDBJ whole genome shotgun (WGS) entry which is preliminary data.</text>
</comment>
<dbReference type="GO" id="GO:0032259">
    <property type="term" value="P:methylation"/>
    <property type="evidence" value="ECO:0007669"/>
    <property type="project" value="UniProtKB-KW"/>
</dbReference>
<keyword evidence="3" id="KW-0489">Methyltransferase</keyword>
<evidence type="ECO:0000259" key="1">
    <source>
        <dbReference type="Pfam" id="PF18096"/>
    </source>
</evidence>
<dbReference type="RefSeq" id="WP_115812438.1">
    <property type="nucleotide sequence ID" value="NZ_QREI01000010.1"/>
</dbReference>
<dbReference type="Gene3D" id="3.40.50.150">
    <property type="entry name" value="Vaccinia Virus protein VP39"/>
    <property type="match status" value="1"/>
</dbReference>
<proteinExistence type="predicted"/>
<name>A0A3D9LMN8_9FLAO</name>